<keyword evidence="2" id="KW-1185">Reference proteome</keyword>
<name>A0A1U7N9V5_9CYAN</name>
<dbReference type="Proteomes" id="UP000186657">
    <property type="component" value="Unassembled WGS sequence"/>
</dbReference>
<sequence length="152" mass="17587">MTTTNPNLNKLFVSDTFADMIKNKLMKKMEAHQASNPQKELYIMAWGEGFTSAEDVIESLGECGIQHQVHRIFYEEPIKADDYAALEHYIKNEATVNCFNKDKEAEQLSESKNITLEDLLSHPEMERYLNSLLRNSVYYFPEEILLISFNAN</sequence>
<evidence type="ECO:0000313" key="2">
    <source>
        <dbReference type="Proteomes" id="UP000186657"/>
    </source>
</evidence>
<reference evidence="1 2" key="1">
    <citation type="submission" date="2016-10" db="EMBL/GenBank/DDBJ databases">
        <title>Comparative genomics uncovers the prolific and rare metabolic potential of the cyanobacterial genus Moorea.</title>
        <authorList>
            <person name="Leao T."/>
            <person name="Castelao G."/>
            <person name="Korobeynikov A."/>
            <person name="Monroe E.A."/>
            <person name="Podell S."/>
            <person name="Glukhov E."/>
            <person name="Allen E."/>
            <person name="Gerwick W.H."/>
            <person name="Gerwick L."/>
        </authorList>
    </citation>
    <scope>NUCLEOTIDE SEQUENCE [LARGE SCALE GENOMIC DNA]</scope>
    <source>
        <strain evidence="1 2">PNG5-198</strain>
    </source>
</reference>
<comment type="caution">
    <text evidence="1">The sequence shown here is derived from an EMBL/GenBank/DDBJ whole genome shotgun (WGS) entry which is preliminary data.</text>
</comment>
<organism evidence="1 2">
    <name type="scientific">Moorena bouillonii PNG</name>
    <dbReference type="NCBI Taxonomy" id="568701"/>
    <lineage>
        <taxon>Bacteria</taxon>
        <taxon>Bacillati</taxon>
        <taxon>Cyanobacteriota</taxon>
        <taxon>Cyanophyceae</taxon>
        <taxon>Coleofasciculales</taxon>
        <taxon>Coleofasciculaceae</taxon>
        <taxon>Moorena</taxon>
    </lineage>
</organism>
<dbReference type="EMBL" id="MKZS01000001">
    <property type="protein sequence ID" value="OLT62740.1"/>
    <property type="molecule type" value="Genomic_DNA"/>
</dbReference>
<dbReference type="AlphaFoldDB" id="A0A1U7N9V5"/>
<dbReference type="RefSeq" id="WP_075905084.1">
    <property type="nucleotide sequence ID" value="NZ_MKZS01000001.1"/>
</dbReference>
<protein>
    <submittedName>
        <fullName evidence="1">Uncharacterized protein</fullName>
    </submittedName>
</protein>
<gene>
    <name evidence="1" type="ORF">BJP37_30625</name>
</gene>
<proteinExistence type="predicted"/>
<accession>A0A1U7N9V5</accession>
<evidence type="ECO:0000313" key="1">
    <source>
        <dbReference type="EMBL" id="OLT62740.1"/>
    </source>
</evidence>